<dbReference type="InterPro" id="IPR024516">
    <property type="entry name" value="Mce_C"/>
</dbReference>
<feature type="domain" description="Mammalian cell entry C-terminal" evidence="2">
    <location>
        <begin position="122"/>
        <end position="336"/>
    </location>
</feature>
<dbReference type="Pfam" id="PF02470">
    <property type="entry name" value="MlaD"/>
    <property type="match status" value="1"/>
</dbReference>
<name>A0ABW4TLU0_9ACTN</name>
<dbReference type="Proteomes" id="UP001597351">
    <property type="component" value="Unassembled WGS sequence"/>
</dbReference>
<comment type="caution">
    <text evidence="3">The sequence shown here is derived from an EMBL/GenBank/DDBJ whole genome shotgun (WGS) entry which is preliminary data.</text>
</comment>
<keyword evidence="4" id="KW-1185">Reference proteome</keyword>
<evidence type="ECO:0000313" key="4">
    <source>
        <dbReference type="Proteomes" id="UP001597351"/>
    </source>
</evidence>
<reference evidence="4" key="1">
    <citation type="journal article" date="2019" name="Int. J. Syst. Evol. Microbiol.">
        <title>The Global Catalogue of Microorganisms (GCM) 10K type strain sequencing project: providing services to taxonomists for standard genome sequencing and annotation.</title>
        <authorList>
            <consortium name="The Broad Institute Genomics Platform"/>
            <consortium name="The Broad Institute Genome Sequencing Center for Infectious Disease"/>
            <person name="Wu L."/>
            <person name="Ma J."/>
        </authorList>
    </citation>
    <scope>NUCLEOTIDE SEQUENCE [LARGE SCALE GENOMIC DNA]</scope>
    <source>
        <strain evidence="4">CGMCC 1.12477</strain>
    </source>
</reference>
<dbReference type="InterPro" id="IPR005693">
    <property type="entry name" value="Mce"/>
</dbReference>
<gene>
    <name evidence="3" type="ORF">ACFSDE_12725</name>
</gene>
<dbReference type="Pfam" id="PF11887">
    <property type="entry name" value="Mce4_CUP1"/>
    <property type="match status" value="1"/>
</dbReference>
<evidence type="ECO:0000259" key="1">
    <source>
        <dbReference type="Pfam" id="PF02470"/>
    </source>
</evidence>
<organism evidence="3 4">
    <name type="scientific">Nocardioides aestuarii</name>
    <dbReference type="NCBI Taxonomy" id="252231"/>
    <lineage>
        <taxon>Bacteria</taxon>
        <taxon>Bacillati</taxon>
        <taxon>Actinomycetota</taxon>
        <taxon>Actinomycetes</taxon>
        <taxon>Propionibacteriales</taxon>
        <taxon>Nocardioidaceae</taxon>
        <taxon>Nocardioides</taxon>
    </lineage>
</organism>
<protein>
    <submittedName>
        <fullName evidence="3">MCE family protein</fullName>
    </submittedName>
</protein>
<dbReference type="NCBIfam" id="TIGR00996">
    <property type="entry name" value="Mtu_fam_mce"/>
    <property type="match status" value="1"/>
</dbReference>
<evidence type="ECO:0000259" key="2">
    <source>
        <dbReference type="Pfam" id="PF11887"/>
    </source>
</evidence>
<feature type="domain" description="Mce/MlaD" evidence="1">
    <location>
        <begin position="37"/>
        <end position="112"/>
    </location>
</feature>
<dbReference type="EMBL" id="JBHUGD010000003">
    <property type="protein sequence ID" value="MFD1947657.1"/>
    <property type="molecule type" value="Genomic_DNA"/>
</dbReference>
<dbReference type="PANTHER" id="PTHR33371:SF19">
    <property type="entry name" value="MCE-FAMILY PROTEIN MCE4A"/>
    <property type="match status" value="1"/>
</dbReference>
<dbReference type="InterPro" id="IPR003399">
    <property type="entry name" value="Mce/MlaD"/>
</dbReference>
<accession>A0ABW4TLU0</accession>
<dbReference type="PANTHER" id="PTHR33371">
    <property type="entry name" value="INTERMEMBRANE PHOSPHOLIPID TRANSPORT SYSTEM BINDING PROTEIN MLAD-RELATED"/>
    <property type="match status" value="1"/>
</dbReference>
<dbReference type="InterPro" id="IPR052336">
    <property type="entry name" value="MlaD_Phospholipid_Transporter"/>
</dbReference>
<sequence length="433" mass="46458">MRLAMPHKALGVLFLCLLLLGVYLTYAIFTKKFADYDEVTLQTSKIGLQLPERADVKVRGVIVGEVLDFDATAEGATLTLGLFPGEIASIPGDVTGSIVPKTLFGEKYVSLEVPEGSTAQASALEPGATIERTAVSIEVEEVLSDLYPLLRTVQPAELNMTLNALATALEGRGERLGENLETLDSYLKRLNPQIPQLIDDLRLTARVSDTYADVMPEIASILRNTITTTGTLEDRDAKVRALYQDVSAFADTSEAFLDANGDNLIRLSQLSSEQLRVFARYAPGFPCLLRGVTNAGPLQAEAFRGFTLHIVLETLPNQPRGYTAADIPRYGEDRGPSCLNLPNPPWSQNNPVRHQPNFDDGIDEPTGKGTSRVAPSFASERRPVGSGYAGTPGESALLKSVLGPSLGVSAGEVSDLGVLLVGPMARGAEVGYQ</sequence>
<dbReference type="RefSeq" id="WP_343918942.1">
    <property type="nucleotide sequence ID" value="NZ_BAAAJT010000002.1"/>
</dbReference>
<evidence type="ECO:0000313" key="3">
    <source>
        <dbReference type="EMBL" id="MFD1947657.1"/>
    </source>
</evidence>
<proteinExistence type="predicted"/>